<evidence type="ECO:0000313" key="2">
    <source>
        <dbReference type="EMBL" id="KAA0047201.1"/>
    </source>
</evidence>
<accession>A0A5D3BND9</accession>
<dbReference type="Proteomes" id="UP000321393">
    <property type="component" value="Unassembled WGS sequence"/>
</dbReference>
<evidence type="ECO:0000313" key="4">
    <source>
        <dbReference type="Proteomes" id="UP000321393"/>
    </source>
</evidence>
<dbReference type="EMBL" id="SSTD01016268">
    <property type="protein sequence ID" value="TYK01321.1"/>
    <property type="molecule type" value="Genomic_DNA"/>
</dbReference>
<evidence type="ECO:0000313" key="5">
    <source>
        <dbReference type="Proteomes" id="UP000321947"/>
    </source>
</evidence>
<proteinExistence type="predicted"/>
<protein>
    <submittedName>
        <fullName evidence="3">Uncharacterized protein</fullName>
    </submittedName>
</protein>
<dbReference type="EMBL" id="SSTE01013280">
    <property type="protein sequence ID" value="KAA0047201.1"/>
    <property type="molecule type" value="Genomic_DNA"/>
</dbReference>
<evidence type="ECO:0000256" key="1">
    <source>
        <dbReference type="SAM" id="MobiDB-lite"/>
    </source>
</evidence>
<evidence type="ECO:0000313" key="3">
    <source>
        <dbReference type="EMBL" id="TYK01321.1"/>
    </source>
</evidence>
<comment type="caution">
    <text evidence="3">The sequence shown here is derived from an EMBL/GenBank/DDBJ whole genome shotgun (WGS) entry which is preliminary data.</text>
</comment>
<feature type="region of interest" description="Disordered" evidence="1">
    <location>
        <begin position="51"/>
        <end position="74"/>
    </location>
</feature>
<dbReference type="Proteomes" id="UP000321947">
    <property type="component" value="Unassembled WGS sequence"/>
</dbReference>
<organism evidence="3 5">
    <name type="scientific">Cucumis melo var. makuwa</name>
    <name type="common">Oriental melon</name>
    <dbReference type="NCBI Taxonomy" id="1194695"/>
    <lineage>
        <taxon>Eukaryota</taxon>
        <taxon>Viridiplantae</taxon>
        <taxon>Streptophyta</taxon>
        <taxon>Embryophyta</taxon>
        <taxon>Tracheophyta</taxon>
        <taxon>Spermatophyta</taxon>
        <taxon>Magnoliopsida</taxon>
        <taxon>eudicotyledons</taxon>
        <taxon>Gunneridae</taxon>
        <taxon>Pentapetalae</taxon>
        <taxon>rosids</taxon>
        <taxon>fabids</taxon>
        <taxon>Cucurbitales</taxon>
        <taxon>Cucurbitaceae</taxon>
        <taxon>Benincaseae</taxon>
        <taxon>Cucumis</taxon>
    </lineage>
</organism>
<sequence length="74" mass="8575">MNGKERRQHMDWTMLGLIDDLEGPYQAIEPKNEKCAYLDWTFDISSIEGYEDNPTTPLRVENAPPAHPHVLHQL</sequence>
<gene>
    <name evidence="3" type="ORF">E5676_scaffold69G00080</name>
    <name evidence="2" type="ORF">E6C27_scaffold83G00850</name>
</gene>
<dbReference type="AlphaFoldDB" id="A0A5D3BND9"/>
<reference evidence="4 5" key="1">
    <citation type="submission" date="2019-08" db="EMBL/GenBank/DDBJ databases">
        <title>Draft genome sequences of two oriental melons (Cucumis melo L. var makuwa).</title>
        <authorList>
            <person name="Kwon S.-Y."/>
        </authorList>
    </citation>
    <scope>NUCLEOTIDE SEQUENCE [LARGE SCALE GENOMIC DNA]</scope>
    <source>
        <strain evidence="5">cv. Chang Bougi</strain>
        <strain evidence="4">cv. SW 3</strain>
        <tissue evidence="3">Leaf</tissue>
    </source>
</reference>
<name>A0A5D3BND9_CUCMM</name>